<reference evidence="2 4" key="1">
    <citation type="journal article" date="2014" name="BMC Genomics">
        <title>Genome sequence of Anopheles sinensis provides insight into genetics basis of mosquito competence for malaria parasites.</title>
        <authorList>
            <person name="Zhou D."/>
            <person name="Zhang D."/>
            <person name="Ding G."/>
            <person name="Shi L."/>
            <person name="Hou Q."/>
            <person name="Ye Y."/>
            <person name="Xu Y."/>
            <person name="Zhou H."/>
            <person name="Xiong C."/>
            <person name="Li S."/>
            <person name="Yu J."/>
            <person name="Hong S."/>
            <person name="Yu X."/>
            <person name="Zou P."/>
            <person name="Chen C."/>
            <person name="Chang X."/>
            <person name="Wang W."/>
            <person name="Lv Y."/>
            <person name="Sun Y."/>
            <person name="Ma L."/>
            <person name="Shen B."/>
            <person name="Zhu C."/>
        </authorList>
    </citation>
    <scope>NUCLEOTIDE SEQUENCE [LARGE SCALE GENOMIC DNA]</scope>
</reference>
<evidence type="ECO:0000313" key="4">
    <source>
        <dbReference type="Proteomes" id="UP000030765"/>
    </source>
</evidence>
<dbReference type="EMBL" id="ATLV01024113">
    <property type="status" value="NOT_ANNOTATED_CDS"/>
    <property type="molecule type" value="Genomic_DNA"/>
</dbReference>
<dbReference type="EMBL" id="KE525349">
    <property type="protein sequence ID" value="KFB50674.1"/>
    <property type="molecule type" value="Genomic_DNA"/>
</dbReference>
<sequence length="174" mass="19416">MNDHFKEAQNGQDQQLVLAKGNPFTPFKRPEPEETSEANAKNGYNHPRTNLKQETINCPYDDDPSPHIPAEVAIFGNTWPSQTVSVPEAEKRTPFTCFPFFVGCSLSVPTSEDEQTVSSFSFPGRKLRREKVGNRDAGNGLHPYVDRFCRHNFCSVAAALRVADRVFGGSGEFH</sequence>
<proteinExistence type="predicted"/>
<protein>
    <submittedName>
        <fullName evidence="2 3">Uncharacterized protein</fullName>
    </submittedName>
</protein>
<gene>
    <name evidence="2" type="ORF">ZHAS_00018711</name>
</gene>
<dbReference type="EnsemblMetazoa" id="ASIC018711-RA">
    <property type="protein sequence ID" value="ASIC018711-PA"/>
    <property type="gene ID" value="ASIC018711"/>
</dbReference>
<accession>A0A084WKD0</accession>
<evidence type="ECO:0000256" key="1">
    <source>
        <dbReference type="SAM" id="MobiDB-lite"/>
    </source>
</evidence>
<name>A0A084WKD0_ANOSI</name>
<dbReference type="AlphaFoldDB" id="A0A084WKD0"/>
<feature type="region of interest" description="Disordered" evidence="1">
    <location>
        <begin position="1"/>
        <end position="50"/>
    </location>
</feature>
<dbReference type="VEuPathDB" id="VectorBase:ASIC018711"/>
<dbReference type="Proteomes" id="UP000030765">
    <property type="component" value="Unassembled WGS sequence"/>
</dbReference>
<organism evidence="2">
    <name type="scientific">Anopheles sinensis</name>
    <name type="common">Mosquito</name>
    <dbReference type="NCBI Taxonomy" id="74873"/>
    <lineage>
        <taxon>Eukaryota</taxon>
        <taxon>Metazoa</taxon>
        <taxon>Ecdysozoa</taxon>
        <taxon>Arthropoda</taxon>
        <taxon>Hexapoda</taxon>
        <taxon>Insecta</taxon>
        <taxon>Pterygota</taxon>
        <taxon>Neoptera</taxon>
        <taxon>Endopterygota</taxon>
        <taxon>Diptera</taxon>
        <taxon>Nematocera</taxon>
        <taxon>Culicoidea</taxon>
        <taxon>Culicidae</taxon>
        <taxon>Anophelinae</taxon>
        <taxon>Anopheles</taxon>
    </lineage>
</organism>
<evidence type="ECO:0000313" key="3">
    <source>
        <dbReference type="EnsemblMetazoa" id="ASIC018711-PA"/>
    </source>
</evidence>
<keyword evidence="4" id="KW-1185">Reference proteome</keyword>
<evidence type="ECO:0000313" key="2">
    <source>
        <dbReference type="EMBL" id="KFB50674.1"/>
    </source>
</evidence>
<reference evidence="3" key="2">
    <citation type="submission" date="2020-05" db="UniProtKB">
        <authorList>
            <consortium name="EnsemblMetazoa"/>
        </authorList>
    </citation>
    <scope>IDENTIFICATION</scope>
</reference>